<keyword evidence="1" id="KW-1133">Transmembrane helix</keyword>
<accession>A0A521FEY4</accession>
<name>A0A521FEY4_SACCC</name>
<organism evidence="2 3">
    <name type="scientific">Saccharicrinis carchari</name>
    <dbReference type="NCBI Taxonomy" id="1168039"/>
    <lineage>
        <taxon>Bacteria</taxon>
        <taxon>Pseudomonadati</taxon>
        <taxon>Bacteroidota</taxon>
        <taxon>Bacteroidia</taxon>
        <taxon>Marinilabiliales</taxon>
        <taxon>Marinilabiliaceae</taxon>
        <taxon>Saccharicrinis</taxon>
    </lineage>
</organism>
<gene>
    <name evidence="2" type="ORF">SAMN06265379_1253</name>
</gene>
<dbReference type="RefSeq" id="WP_142534855.1">
    <property type="nucleotide sequence ID" value="NZ_FXTB01000025.1"/>
</dbReference>
<dbReference type="AlphaFoldDB" id="A0A521FEY4"/>
<sequence>MTEKIIIECPKCSKKVRVPVGKHIKFVCPSCSEELEYDDRNVNEKQADSESSENMKKPKERIGFVGHIILILLSLIIATPLIVGYYQYLMWIPINSIEIRMILIAFLFAFSLYILLFKFRNIALGLMIFLLLKMGYNQYFNKKGLTYEKAFRSYVALVEKKFENNPNLIKDVENAIVLSVESDIVSSVDYNSTEVKQFSNQASIKYFSENDDRLFREYGNIVRYFSVFKTINGAWQYVSDPVDTEHYAKASESLKSMAGDCDDHSILMAACIKAVGGQSRIVWVKGHAFPIVLVANDKYEFNIKVKPILHELFTDIYDDNFGVVQNEEGIWLSFDYTKKYPGGPFLEKEVIKLIKI</sequence>
<dbReference type="EMBL" id="FXTB01000025">
    <property type="protein sequence ID" value="SMO94742.1"/>
    <property type="molecule type" value="Genomic_DNA"/>
</dbReference>
<feature type="transmembrane region" description="Helical" evidence="1">
    <location>
        <begin position="99"/>
        <end position="132"/>
    </location>
</feature>
<dbReference type="Gene3D" id="3.10.620.30">
    <property type="match status" value="1"/>
</dbReference>
<dbReference type="SUPFAM" id="SSF54001">
    <property type="entry name" value="Cysteine proteinases"/>
    <property type="match status" value="1"/>
</dbReference>
<keyword evidence="3" id="KW-1185">Reference proteome</keyword>
<protein>
    <submittedName>
        <fullName evidence="2">Transglutaminase-like superfamily protein</fullName>
    </submittedName>
</protein>
<keyword evidence="1" id="KW-0472">Membrane</keyword>
<dbReference type="InterPro" id="IPR038765">
    <property type="entry name" value="Papain-like_cys_pep_sf"/>
</dbReference>
<reference evidence="2 3" key="1">
    <citation type="submission" date="2017-05" db="EMBL/GenBank/DDBJ databases">
        <authorList>
            <person name="Varghese N."/>
            <person name="Submissions S."/>
        </authorList>
    </citation>
    <scope>NUCLEOTIDE SEQUENCE [LARGE SCALE GENOMIC DNA]</scope>
    <source>
        <strain evidence="2 3">DSM 27040</strain>
    </source>
</reference>
<feature type="transmembrane region" description="Helical" evidence="1">
    <location>
        <begin position="64"/>
        <end position="87"/>
    </location>
</feature>
<keyword evidence="1" id="KW-0812">Transmembrane</keyword>
<dbReference type="Proteomes" id="UP000319040">
    <property type="component" value="Unassembled WGS sequence"/>
</dbReference>
<evidence type="ECO:0000256" key="1">
    <source>
        <dbReference type="SAM" id="Phobius"/>
    </source>
</evidence>
<dbReference type="OrthoDB" id="1523787at2"/>
<evidence type="ECO:0000313" key="3">
    <source>
        <dbReference type="Proteomes" id="UP000319040"/>
    </source>
</evidence>
<proteinExistence type="predicted"/>
<evidence type="ECO:0000313" key="2">
    <source>
        <dbReference type="EMBL" id="SMO94742.1"/>
    </source>
</evidence>